<name>A0A364Y332_9BACT</name>
<dbReference type="Pfam" id="PF00534">
    <property type="entry name" value="Glycos_transf_1"/>
    <property type="match status" value="1"/>
</dbReference>
<dbReference type="OrthoDB" id="9811239at2"/>
<protein>
    <submittedName>
        <fullName evidence="3">Glycosyltransferase</fullName>
    </submittedName>
</protein>
<dbReference type="RefSeq" id="WP_112746781.1">
    <property type="nucleotide sequence ID" value="NZ_QMFY01000004.1"/>
</dbReference>
<keyword evidence="4" id="KW-1185">Reference proteome</keyword>
<dbReference type="EMBL" id="QMFY01000004">
    <property type="protein sequence ID" value="RAW01295.1"/>
    <property type="molecule type" value="Genomic_DNA"/>
</dbReference>
<dbReference type="InterPro" id="IPR001296">
    <property type="entry name" value="Glyco_trans_1"/>
</dbReference>
<comment type="caution">
    <text evidence="3">The sequence shown here is derived from an EMBL/GenBank/DDBJ whole genome shotgun (WGS) entry which is preliminary data.</text>
</comment>
<dbReference type="PANTHER" id="PTHR45947">
    <property type="entry name" value="SULFOQUINOVOSYL TRANSFERASE SQD2"/>
    <property type="match status" value="1"/>
</dbReference>
<dbReference type="SUPFAM" id="SSF53756">
    <property type="entry name" value="UDP-Glycosyltransferase/glycogen phosphorylase"/>
    <property type="match status" value="1"/>
</dbReference>
<proteinExistence type="predicted"/>
<feature type="domain" description="Glycosyl transferase family 1" evidence="1">
    <location>
        <begin position="189"/>
        <end position="345"/>
    </location>
</feature>
<reference evidence="3 4" key="1">
    <citation type="submission" date="2018-06" db="EMBL/GenBank/DDBJ databases">
        <title>Chryseolinea flavus sp. nov., a member of the phylum Bacteroidetes isolated from soil.</title>
        <authorList>
            <person name="Li Y."/>
            <person name="Wang J."/>
        </authorList>
    </citation>
    <scope>NUCLEOTIDE SEQUENCE [LARGE SCALE GENOMIC DNA]</scope>
    <source>
        <strain evidence="3 4">SDU1-6</strain>
    </source>
</reference>
<organism evidence="3 4">
    <name type="scientific">Pseudochryseolinea flava</name>
    <dbReference type="NCBI Taxonomy" id="2059302"/>
    <lineage>
        <taxon>Bacteria</taxon>
        <taxon>Pseudomonadati</taxon>
        <taxon>Bacteroidota</taxon>
        <taxon>Cytophagia</taxon>
        <taxon>Cytophagales</taxon>
        <taxon>Fulvivirgaceae</taxon>
        <taxon>Pseudochryseolinea</taxon>
    </lineage>
</organism>
<keyword evidence="3" id="KW-0808">Transferase</keyword>
<evidence type="ECO:0000259" key="1">
    <source>
        <dbReference type="Pfam" id="PF00534"/>
    </source>
</evidence>
<sequence length="372" mass="42155">MRKVMYVIDSLQTGGAEKSVLDIASRLKAFEPVVCHIYKNDFLKQDFEKSGIRVISLNIDGPYNFIKGYSALKKVLKDERPDLVVASLLRSELISRLACRVLRIPNVGTFVNDTYSKYEWEALSFSMKIKIGFFWVLNMLTAKLCVGFLSNSTSIKDSNCKALFVPKNKVAVIYRGRRTDIFEYIPRAHTTPTTFLAVGRLLYRKGFEELIAAFHGFQANHPDVKLTIAGEGPHRKRLAQLISHYKLEKSVTLPGNMKDIHKVMASHDAFVFPSHYEGFSGTLVEAMLSGIPLLASDISMNKEAVVHQSTGWLFKTKDETAIRNSLEWMMSNYATSKAYAEKARAVAEKRFDIDLIAEQHDNYYQEIVNKTS</sequence>
<dbReference type="InterPro" id="IPR028098">
    <property type="entry name" value="Glyco_trans_4-like_N"/>
</dbReference>
<evidence type="ECO:0000313" key="3">
    <source>
        <dbReference type="EMBL" id="RAW01295.1"/>
    </source>
</evidence>
<dbReference type="GO" id="GO:0016757">
    <property type="term" value="F:glycosyltransferase activity"/>
    <property type="evidence" value="ECO:0007669"/>
    <property type="project" value="InterPro"/>
</dbReference>
<dbReference type="InterPro" id="IPR050194">
    <property type="entry name" value="Glycosyltransferase_grp1"/>
</dbReference>
<gene>
    <name evidence="3" type="ORF">DQQ10_10320</name>
</gene>
<accession>A0A364Y332</accession>
<dbReference type="AlphaFoldDB" id="A0A364Y332"/>
<dbReference type="Proteomes" id="UP000251889">
    <property type="component" value="Unassembled WGS sequence"/>
</dbReference>
<dbReference type="PANTHER" id="PTHR45947:SF3">
    <property type="entry name" value="SULFOQUINOVOSYL TRANSFERASE SQD2"/>
    <property type="match status" value="1"/>
</dbReference>
<dbReference type="Gene3D" id="3.40.50.2000">
    <property type="entry name" value="Glycogen Phosphorylase B"/>
    <property type="match status" value="2"/>
</dbReference>
<evidence type="ECO:0000259" key="2">
    <source>
        <dbReference type="Pfam" id="PF13439"/>
    </source>
</evidence>
<feature type="domain" description="Glycosyltransferase subfamily 4-like N-terminal" evidence="2">
    <location>
        <begin position="14"/>
        <end position="179"/>
    </location>
</feature>
<evidence type="ECO:0000313" key="4">
    <source>
        <dbReference type="Proteomes" id="UP000251889"/>
    </source>
</evidence>
<dbReference type="Pfam" id="PF13439">
    <property type="entry name" value="Glyco_transf_4"/>
    <property type="match status" value="1"/>
</dbReference>